<dbReference type="EMBL" id="CM047900">
    <property type="protein sequence ID" value="KAJ0099451.1"/>
    <property type="molecule type" value="Genomic_DNA"/>
</dbReference>
<name>A0ACC1BKT6_9ROSI</name>
<accession>A0ACC1BKT6</accession>
<evidence type="ECO:0000313" key="2">
    <source>
        <dbReference type="Proteomes" id="UP001164250"/>
    </source>
</evidence>
<dbReference type="Proteomes" id="UP001164250">
    <property type="component" value="Chromosome 4"/>
</dbReference>
<comment type="caution">
    <text evidence="1">The sequence shown here is derived from an EMBL/GenBank/DDBJ whole genome shotgun (WGS) entry which is preliminary data.</text>
</comment>
<proteinExistence type="predicted"/>
<organism evidence="1 2">
    <name type="scientific">Pistacia atlantica</name>
    <dbReference type="NCBI Taxonomy" id="434234"/>
    <lineage>
        <taxon>Eukaryota</taxon>
        <taxon>Viridiplantae</taxon>
        <taxon>Streptophyta</taxon>
        <taxon>Embryophyta</taxon>
        <taxon>Tracheophyta</taxon>
        <taxon>Spermatophyta</taxon>
        <taxon>Magnoliopsida</taxon>
        <taxon>eudicotyledons</taxon>
        <taxon>Gunneridae</taxon>
        <taxon>Pentapetalae</taxon>
        <taxon>rosids</taxon>
        <taxon>malvids</taxon>
        <taxon>Sapindales</taxon>
        <taxon>Anacardiaceae</taxon>
        <taxon>Pistacia</taxon>
    </lineage>
</organism>
<keyword evidence="2" id="KW-1185">Reference proteome</keyword>
<reference evidence="2" key="1">
    <citation type="journal article" date="2023" name="G3 (Bethesda)">
        <title>Genome assembly and association tests identify interacting loci associated with vigor, precocity, and sex in interspecific pistachio rootstocks.</title>
        <authorList>
            <person name="Palmer W."/>
            <person name="Jacygrad E."/>
            <person name="Sagayaradj S."/>
            <person name="Cavanaugh K."/>
            <person name="Han R."/>
            <person name="Bertier L."/>
            <person name="Beede B."/>
            <person name="Kafkas S."/>
            <person name="Golino D."/>
            <person name="Preece J."/>
            <person name="Michelmore R."/>
        </authorList>
    </citation>
    <scope>NUCLEOTIDE SEQUENCE [LARGE SCALE GENOMIC DNA]</scope>
</reference>
<evidence type="ECO:0000313" key="1">
    <source>
        <dbReference type="EMBL" id="KAJ0099451.1"/>
    </source>
</evidence>
<gene>
    <name evidence="1" type="ORF">Patl1_21315</name>
</gene>
<protein>
    <submittedName>
        <fullName evidence="1">Uncharacterized protein</fullName>
    </submittedName>
</protein>
<sequence>MARKFLNLSTQNLQFQSTLLTLLFVLIGVFSVFSVVTFLCASHKTKKSSRRVKDEEKVSSERKLLSKLNSNISSKAHLMVKMISWRKVQDEDDEDEAVWKRSIIMGERCRPLEFSGKILYDSEGNLLPDSDSSNKT</sequence>